<dbReference type="InterPro" id="IPR029063">
    <property type="entry name" value="SAM-dependent_MTases_sf"/>
</dbReference>
<organism evidence="2 3">
    <name type="scientific">Leptolyngbya boryana NIES-2135</name>
    <dbReference type="NCBI Taxonomy" id="1973484"/>
    <lineage>
        <taxon>Bacteria</taxon>
        <taxon>Bacillati</taxon>
        <taxon>Cyanobacteriota</taxon>
        <taxon>Cyanophyceae</taxon>
        <taxon>Leptolyngbyales</taxon>
        <taxon>Leptolyngbyaceae</taxon>
        <taxon>Leptolyngbya group</taxon>
        <taxon>Leptolyngbya</taxon>
    </lineage>
</organism>
<sequence>MGIRSKIRQFLKKRCPWKFVRSPFLRYFAFQDPIDCIFYALSLTQQPFFIQVGANDGINGDPIYPFILKWNWSGVKVEPVRYIFQELEKNFKDFSNIILENSAIAHTNNSQKFYYLKQDSAAPEWYSQLGSFSLPTILKHAQWIPDLEERLMTSDVPCLTFEELCDKHHIHHIDVIHIDTEGYDFEIIKLIDFEKFRPAIVLYEHKHLNVSDQHLCRQHLESFGYQFISTSRDTLAVLESPQLHKAWNIVIGTR</sequence>
<proteinExistence type="predicted"/>
<name>A0A1Z4JDG6_LEPBY</name>
<feature type="domain" description="Methyltransferase FkbM" evidence="1">
    <location>
        <begin position="51"/>
        <end position="227"/>
    </location>
</feature>
<dbReference type="GO" id="GO:0005886">
    <property type="term" value="C:plasma membrane"/>
    <property type="evidence" value="ECO:0007669"/>
    <property type="project" value="TreeGrafter"/>
</dbReference>
<evidence type="ECO:0000259" key="1">
    <source>
        <dbReference type="Pfam" id="PF05050"/>
    </source>
</evidence>
<dbReference type="EMBL" id="AP018203">
    <property type="protein sequence ID" value="BAY54781.1"/>
    <property type="molecule type" value="Genomic_DNA"/>
</dbReference>
<reference evidence="2 3" key="1">
    <citation type="submission" date="2017-06" db="EMBL/GenBank/DDBJ databases">
        <title>Genome sequencing of cyanobaciteial culture collection at National Institute for Environmental Studies (NIES).</title>
        <authorList>
            <person name="Hirose Y."/>
            <person name="Shimura Y."/>
            <person name="Fujisawa T."/>
            <person name="Nakamura Y."/>
            <person name="Kawachi M."/>
        </authorList>
    </citation>
    <scope>NUCLEOTIDE SEQUENCE [LARGE SCALE GENOMIC DNA]</scope>
    <source>
        <strain evidence="2 3">NIES-2135</strain>
    </source>
</reference>
<dbReference type="InterPro" id="IPR053202">
    <property type="entry name" value="EGF_Rcpt_Signaling_Reg"/>
</dbReference>
<dbReference type="Pfam" id="PF05050">
    <property type="entry name" value="Methyltransf_21"/>
    <property type="match status" value="1"/>
</dbReference>
<dbReference type="InterPro" id="IPR006342">
    <property type="entry name" value="FkbM_mtfrase"/>
</dbReference>
<gene>
    <name evidence="2" type="ORF">NIES2135_15990</name>
</gene>
<dbReference type="AlphaFoldDB" id="A0A1Z4JDG6"/>
<evidence type="ECO:0000313" key="2">
    <source>
        <dbReference type="EMBL" id="BAY54781.1"/>
    </source>
</evidence>
<dbReference type="GO" id="GO:0005737">
    <property type="term" value="C:cytoplasm"/>
    <property type="evidence" value="ECO:0007669"/>
    <property type="project" value="GOC"/>
</dbReference>
<dbReference type="NCBIfam" id="TIGR01444">
    <property type="entry name" value="fkbM_fam"/>
    <property type="match status" value="1"/>
</dbReference>
<accession>A0A1Z4JDG6</accession>
<protein>
    <recommendedName>
        <fullName evidence="1">Methyltransferase FkbM domain-containing protein</fullName>
    </recommendedName>
</protein>
<dbReference type="Proteomes" id="UP000217895">
    <property type="component" value="Chromosome"/>
</dbReference>
<evidence type="ECO:0000313" key="3">
    <source>
        <dbReference type="Proteomes" id="UP000217895"/>
    </source>
</evidence>
<dbReference type="GO" id="GO:0006888">
    <property type="term" value="P:endoplasmic reticulum to Golgi vesicle-mediated transport"/>
    <property type="evidence" value="ECO:0007669"/>
    <property type="project" value="TreeGrafter"/>
</dbReference>
<dbReference type="GO" id="GO:0016197">
    <property type="term" value="P:endosomal transport"/>
    <property type="evidence" value="ECO:0007669"/>
    <property type="project" value="TreeGrafter"/>
</dbReference>
<dbReference type="SUPFAM" id="SSF53335">
    <property type="entry name" value="S-adenosyl-L-methionine-dependent methyltransferases"/>
    <property type="match status" value="1"/>
</dbReference>
<dbReference type="Gene3D" id="3.40.50.150">
    <property type="entry name" value="Vaccinia Virus protein VP39"/>
    <property type="match status" value="1"/>
</dbReference>
<dbReference type="PANTHER" id="PTHR34009:SF2">
    <property type="entry name" value="PROTEIN STAR"/>
    <property type="match status" value="1"/>
</dbReference>
<keyword evidence="3" id="KW-1185">Reference proteome</keyword>
<dbReference type="PANTHER" id="PTHR34009">
    <property type="entry name" value="PROTEIN STAR"/>
    <property type="match status" value="1"/>
</dbReference>